<reference evidence="1" key="1">
    <citation type="journal article" date="2009" name="PLoS Genet.">
        <title>Sequencing, mapping, and analysis of 27,455 maize full-length cDNAs.</title>
        <authorList>
            <person name="Soderlund C."/>
            <person name="Descour A."/>
            <person name="Kudrna D."/>
            <person name="Bomhoff M."/>
            <person name="Boyd L."/>
            <person name="Currie J."/>
            <person name="Angelova A."/>
            <person name="Collura K."/>
            <person name="Wissotski M."/>
            <person name="Ashley E."/>
            <person name="Morrow D."/>
            <person name="Fernandes J."/>
            <person name="Walbot V."/>
            <person name="Yu Y."/>
        </authorList>
    </citation>
    <scope>NUCLEOTIDE SEQUENCE</scope>
    <source>
        <strain evidence="1">B73</strain>
    </source>
</reference>
<dbReference type="AlphaFoldDB" id="B4FVZ5"/>
<evidence type="ECO:0000313" key="1">
    <source>
        <dbReference type="EMBL" id="ACF86288.1"/>
    </source>
</evidence>
<dbReference type="EMBL" id="BT041283">
    <property type="protein sequence ID" value="ACF86288.1"/>
    <property type="molecule type" value="mRNA"/>
</dbReference>
<sequence length="30" mass="3549">MDCMSFACVCYLCDGRVSHILYFIVRIRHP</sequence>
<name>B4FVZ5_MAIZE</name>
<accession>B4FVZ5</accession>
<organism evidence="1">
    <name type="scientific">Zea mays</name>
    <name type="common">Maize</name>
    <dbReference type="NCBI Taxonomy" id="4577"/>
    <lineage>
        <taxon>Eukaryota</taxon>
        <taxon>Viridiplantae</taxon>
        <taxon>Streptophyta</taxon>
        <taxon>Embryophyta</taxon>
        <taxon>Tracheophyta</taxon>
        <taxon>Spermatophyta</taxon>
        <taxon>Magnoliopsida</taxon>
        <taxon>Liliopsida</taxon>
        <taxon>Poales</taxon>
        <taxon>Poaceae</taxon>
        <taxon>PACMAD clade</taxon>
        <taxon>Panicoideae</taxon>
        <taxon>Andropogonodae</taxon>
        <taxon>Andropogoneae</taxon>
        <taxon>Tripsacinae</taxon>
        <taxon>Zea</taxon>
    </lineage>
</organism>
<proteinExistence type="evidence at transcript level"/>
<protein>
    <submittedName>
        <fullName evidence="1">Uncharacterized protein</fullName>
    </submittedName>
</protein>